<keyword evidence="1" id="KW-1133">Transmembrane helix</keyword>
<proteinExistence type="predicted"/>
<evidence type="ECO:0000256" key="1">
    <source>
        <dbReference type="SAM" id="Phobius"/>
    </source>
</evidence>
<keyword evidence="3" id="KW-1185">Reference proteome</keyword>
<dbReference type="Proteomes" id="UP001432075">
    <property type="component" value="Chromosome"/>
</dbReference>
<name>A0ABZ1RUA5_9ACTN</name>
<protein>
    <submittedName>
        <fullName evidence="2">Uncharacterized protein</fullName>
    </submittedName>
</protein>
<feature type="transmembrane region" description="Helical" evidence="1">
    <location>
        <begin position="131"/>
        <end position="149"/>
    </location>
</feature>
<reference evidence="2" key="1">
    <citation type="submission" date="2022-10" db="EMBL/GenBank/DDBJ databases">
        <title>The complete genomes of actinobacterial strains from the NBC collection.</title>
        <authorList>
            <person name="Joergensen T.S."/>
            <person name="Alvarez Arevalo M."/>
            <person name="Sterndorff E.B."/>
            <person name="Faurdal D."/>
            <person name="Vuksanovic O."/>
            <person name="Mourched A.-S."/>
            <person name="Charusanti P."/>
            <person name="Shaw S."/>
            <person name="Blin K."/>
            <person name="Weber T."/>
        </authorList>
    </citation>
    <scope>NUCLEOTIDE SEQUENCE</scope>
    <source>
        <strain evidence="2">NBC_00283</strain>
    </source>
</reference>
<accession>A0ABZ1RUA5</accession>
<feature type="transmembrane region" description="Helical" evidence="1">
    <location>
        <begin position="156"/>
        <end position="174"/>
    </location>
</feature>
<feature type="transmembrane region" description="Helical" evidence="1">
    <location>
        <begin position="76"/>
        <end position="94"/>
    </location>
</feature>
<feature type="transmembrane region" description="Helical" evidence="1">
    <location>
        <begin position="49"/>
        <end position="69"/>
    </location>
</feature>
<evidence type="ECO:0000313" key="2">
    <source>
        <dbReference type="EMBL" id="WUO50365.1"/>
    </source>
</evidence>
<feature type="transmembrane region" description="Helical" evidence="1">
    <location>
        <begin position="194"/>
        <end position="215"/>
    </location>
</feature>
<feature type="transmembrane region" description="Helical" evidence="1">
    <location>
        <begin position="12"/>
        <end position="29"/>
    </location>
</feature>
<dbReference type="RefSeq" id="WP_328777196.1">
    <property type="nucleotide sequence ID" value="NZ_CP108057.1"/>
</dbReference>
<gene>
    <name evidence="2" type="ORF">OHU17_33505</name>
</gene>
<dbReference type="EMBL" id="CP108057">
    <property type="protein sequence ID" value="WUO50365.1"/>
    <property type="molecule type" value="Genomic_DNA"/>
</dbReference>
<sequence length="220" mass="23038">MNVTLAPSRMMVPAALSVGVVVGVMGPLLTRQAADGGRETVGGPVGHVVHLISSAGWSWAALAFAVGWVCRSGRRAVWLAPATLMVAVAAYYLVKLGQGGFRAYPLDPRDFGDGAAPLPIDWGSMASSMTVWWIGALVFGPLLGMAGAHARDPRPYGWLLHLLVPAIAIVDMSLRLPGNPDELDGQLTLDTWNVVRVAALVAAAAVTVLAARAALISRRT</sequence>
<organism evidence="2 3">
    <name type="scientific">Streptomyces goshikiensis</name>
    <dbReference type="NCBI Taxonomy" id="1942"/>
    <lineage>
        <taxon>Bacteria</taxon>
        <taxon>Bacillati</taxon>
        <taxon>Actinomycetota</taxon>
        <taxon>Actinomycetes</taxon>
        <taxon>Kitasatosporales</taxon>
        <taxon>Streptomycetaceae</taxon>
        <taxon>Streptomyces</taxon>
    </lineage>
</organism>
<keyword evidence="1" id="KW-0812">Transmembrane</keyword>
<keyword evidence="1" id="KW-0472">Membrane</keyword>
<evidence type="ECO:0000313" key="3">
    <source>
        <dbReference type="Proteomes" id="UP001432075"/>
    </source>
</evidence>